<dbReference type="PATRIC" id="fig|1238180.3.peg.3668"/>
<dbReference type="SMART" id="SM00382">
    <property type="entry name" value="AAA"/>
    <property type="match status" value="1"/>
</dbReference>
<keyword evidence="3" id="KW-0547">Nucleotide-binding</keyword>
<organism evidence="7 8">
    <name type="scientific">Amycolatopsis azurea DSM 43854</name>
    <dbReference type="NCBI Taxonomy" id="1238180"/>
    <lineage>
        <taxon>Bacteria</taxon>
        <taxon>Bacillati</taxon>
        <taxon>Actinomycetota</taxon>
        <taxon>Actinomycetes</taxon>
        <taxon>Pseudonocardiales</taxon>
        <taxon>Pseudonocardiaceae</taxon>
        <taxon>Amycolatopsis</taxon>
    </lineage>
</organism>
<evidence type="ECO:0000313" key="8">
    <source>
        <dbReference type="Proteomes" id="UP000014137"/>
    </source>
</evidence>
<evidence type="ECO:0000256" key="5">
    <source>
        <dbReference type="SAM" id="MobiDB-lite"/>
    </source>
</evidence>
<dbReference type="InterPro" id="IPR003439">
    <property type="entry name" value="ABC_transporter-like_ATP-bd"/>
</dbReference>
<evidence type="ECO:0000256" key="3">
    <source>
        <dbReference type="ARBA" id="ARBA00022741"/>
    </source>
</evidence>
<dbReference type="CDD" id="cd03230">
    <property type="entry name" value="ABC_DR_subfamily_A"/>
    <property type="match status" value="1"/>
</dbReference>
<protein>
    <submittedName>
        <fullName evidence="7">Putative ABC transporter ATP-binding protein</fullName>
    </submittedName>
</protein>
<sequence length="350" mass="37303">MGLGNPARHEHHLTNRSQVRSPKAKPYFGPMSGKIGKFQDEGMPHADSPPVFHATGLAKKYGRRGEQALADVNFTVPAGRIIGLVGPNGAGKSTLLQLACGLIEPTAGSLSVLGSRPAASAAHLARVGFVAQNTPVYGSFSVAEHLTFGAKTNPGWDQALAERRIRQAGLNPKQKAGRLSGGQRAQLALTVAAAKRPELLLFDEPAAALDPLARKGFLRNLMEFVLELGASAVLSSHLLDDIEQVCDHLIVLCDSRVQVAGDVRDLLASHARLVAPRDGLNRLPAGVEVIRTEHRGHYSHAVIRGGTRPGSLPYSVEPVSLEELVLAYMSRAADTGTGMNIETAAWESRR</sequence>
<comment type="caution">
    <text evidence="7">The sequence shown here is derived from an EMBL/GenBank/DDBJ whole genome shotgun (WGS) entry which is preliminary data.</text>
</comment>
<dbReference type="Gene3D" id="3.40.50.300">
    <property type="entry name" value="P-loop containing nucleotide triphosphate hydrolases"/>
    <property type="match status" value="1"/>
</dbReference>
<feature type="domain" description="ABC transporter" evidence="6">
    <location>
        <begin position="52"/>
        <end position="279"/>
    </location>
</feature>
<dbReference type="AlphaFoldDB" id="M2PPL2"/>
<evidence type="ECO:0000313" key="7">
    <source>
        <dbReference type="EMBL" id="EMD26493.1"/>
    </source>
</evidence>
<dbReference type="SUPFAM" id="SSF52540">
    <property type="entry name" value="P-loop containing nucleoside triphosphate hydrolases"/>
    <property type="match status" value="1"/>
</dbReference>
<evidence type="ECO:0000259" key="6">
    <source>
        <dbReference type="PROSITE" id="PS50893"/>
    </source>
</evidence>
<accession>M2PPL2</accession>
<dbReference type="PROSITE" id="PS50893">
    <property type="entry name" value="ABC_TRANSPORTER_2"/>
    <property type="match status" value="1"/>
</dbReference>
<dbReference type="Pfam" id="PF00005">
    <property type="entry name" value="ABC_tran"/>
    <property type="match status" value="1"/>
</dbReference>
<dbReference type="GO" id="GO:0005524">
    <property type="term" value="F:ATP binding"/>
    <property type="evidence" value="ECO:0007669"/>
    <property type="project" value="UniProtKB-KW"/>
</dbReference>
<evidence type="ECO:0000256" key="4">
    <source>
        <dbReference type="ARBA" id="ARBA00022840"/>
    </source>
</evidence>
<dbReference type="PANTHER" id="PTHR43335:SF2">
    <property type="entry name" value="ABC TRANSPORTER, ATP-BINDING PROTEIN"/>
    <property type="match status" value="1"/>
</dbReference>
<feature type="region of interest" description="Disordered" evidence="5">
    <location>
        <begin position="1"/>
        <end position="44"/>
    </location>
</feature>
<dbReference type="Proteomes" id="UP000014137">
    <property type="component" value="Unassembled WGS sequence"/>
</dbReference>
<name>M2PPL2_9PSEU</name>
<evidence type="ECO:0000256" key="1">
    <source>
        <dbReference type="ARBA" id="ARBA00005417"/>
    </source>
</evidence>
<dbReference type="EMBL" id="ANMG01000032">
    <property type="protein sequence ID" value="EMD26493.1"/>
    <property type="molecule type" value="Genomic_DNA"/>
</dbReference>
<reference evidence="7 8" key="1">
    <citation type="submission" date="2012-10" db="EMBL/GenBank/DDBJ databases">
        <title>Genome assembly of Amycolatopsis azurea DSM 43854.</title>
        <authorList>
            <person name="Khatri I."/>
            <person name="Kaur I."/>
            <person name="Subramanian S."/>
            <person name="Mayilraj S."/>
        </authorList>
    </citation>
    <scope>NUCLEOTIDE SEQUENCE [LARGE SCALE GENOMIC DNA]</scope>
    <source>
        <strain evidence="7 8">DSM 43854</strain>
    </source>
</reference>
<proteinExistence type="inferred from homology"/>
<keyword evidence="2" id="KW-0813">Transport</keyword>
<gene>
    <name evidence="7" type="ORF">C791_3337</name>
</gene>
<dbReference type="PANTHER" id="PTHR43335">
    <property type="entry name" value="ABC TRANSPORTER, ATP-BINDING PROTEIN"/>
    <property type="match status" value="1"/>
</dbReference>
<evidence type="ECO:0000256" key="2">
    <source>
        <dbReference type="ARBA" id="ARBA00022448"/>
    </source>
</evidence>
<dbReference type="InterPro" id="IPR027417">
    <property type="entry name" value="P-loop_NTPase"/>
</dbReference>
<dbReference type="GO" id="GO:0016887">
    <property type="term" value="F:ATP hydrolysis activity"/>
    <property type="evidence" value="ECO:0007669"/>
    <property type="project" value="InterPro"/>
</dbReference>
<keyword evidence="4 7" id="KW-0067">ATP-binding</keyword>
<comment type="similarity">
    <text evidence="1">Belongs to the ABC transporter superfamily.</text>
</comment>
<dbReference type="InterPro" id="IPR003593">
    <property type="entry name" value="AAA+_ATPase"/>
</dbReference>